<protein>
    <submittedName>
        <fullName evidence="1 2">Nicotinate phosphoribosyltransferase</fullName>
    </submittedName>
</protein>
<evidence type="ECO:0000313" key="3">
    <source>
        <dbReference type="Proteomes" id="UP000030765"/>
    </source>
</evidence>
<dbReference type="EMBL" id="KE525423">
    <property type="protein sequence ID" value="KFB53981.1"/>
    <property type="molecule type" value="Genomic_DNA"/>
</dbReference>
<evidence type="ECO:0000313" key="2">
    <source>
        <dbReference type="EnsemblMetazoa" id="ASIC022232-PA"/>
    </source>
</evidence>
<keyword evidence="1" id="KW-0808">Transferase</keyword>
<gene>
    <name evidence="1" type="ORF">ZHAS_00022232</name>
</gene>
<dbReference type="EnsemblMetazoa" id="ASIC022232-RA">
    <property type="protein sequence ID" value="ASIC022232-PA"/>
    <property type="gene ID" value="ASIC022232"/>
</dbReference>
<reference evidence="2" key="2">
    <citation type="submission" date="2020-05" db="UniProtKB">
        <authorList>
            <consortium name="EnsemblMetazoa"/>
        </authorList>
    </citation>
    <scope>IDENTIFICATION</scope>
</reference>
<keyword evidence="3" id="KW-1185">Reference proteome</keyword>
<dbReference type="GO" id="GO:0016757">
    <property type="term" value="F:glycosyltransferase activity"/>
    <property type="evidence" value="ECO:0007669"/>
    <property type="project" value="UniProtKB-KW"/>
</dbReference>
<accession>A0A084WUT7</accession>
<dbReference type="AlphaFoldDB" id="A0A084WUT7"/>
<dbReference type="VEuPathDB" id="VectorBase:ASIC022232"/>
<organism evidence="1">
    <name type="scientific">Anopheles sinensis</name>
    <name type="common">Mosquito</name>
    <dbReference type="NCBI Taxonomy" id="74873"/>
    <lineage>
        <taxon>Eukaryota</taxon>
        <taxon>Metazoa</taxon>
        <taxon>Ecdysozoa</taxon>
        <taxon>Arthropoda</taxon>
        <taxon>Hexapoda</taxon>
        <taxon>Insecta</taxon>
        <taxon>Pterygota</taxon>
        <taxon>Neoptera</taxon>
        <taxon>Endopterygota</taxon>
        <taxon>Diptera</taxon>
        <taxon>Nematocera</taxon>
        <taxon>Culicoidea</taxon>
        <taxon>Culicidae</taxon>
        <taxon>Anophelinae</taxon>
        <taxon>Anopheles</taxon>
    </lineage>
</organism>
<keyword evidence="1" id="KW-0328">Glycosyltransferase</keyword>
<dbReference type="EMBL" id="ATLV01027128">
    <property type="status" value="NOT_ANNOTATED_CDS"/>
    <property type="molecule type" value="Genomic_DNA"/>
</dbReference>
<name>A0A084WUT7_ANOSI</name>
<evidence type="ECO:0000313" key="1">
    <source>
        <dbReference type="EMBL" id="KFB53981.1"/>
    </source>
</evidence>
<reference evidence="1 3" key="1">
    <citation type="journal article" date="2014" name="BMC Genomics">
        <title>Genome sequence of Anopheles sinensis provides insight into genetics basis of mosquito competence for malaria parasites.</title>
        <authorList>
            <person name="Zhou D."/>
            <person name="Zhang D."/>
            <person name="Ding G."/>
            <person name="Shi L."/>
            <person name="Hou Q."/>
            <person name="Ye Y."/>
            <person name="Xu Y."/>
            <person name="Zhou H."/>
            <person name="Xiong C."/>
            <person name="Li S."/>
            <person name="Yu J."/>
            <person name="Hong S."/>
            <person name="Yu X."/>
            <person name="Zou P."/>
            <person name="Chen C."/>
            <person name="Chang X."/>
            <person name="Wang W."/>
            <person name="Lv Y."/>
            <person name="Sun Y."/>
            <person name="Ma L."/>
            <person name="Shen B."/>
            <person name="Zhu C."/>
        </authorList>
    </citation>
    <scope>NUCLEOTIDE SEQUENCE [LARGE SCALE GENOMIC DNA]</scope>
</reference>
<dbReference type="Proteomes" id="UP000030765">
    <property type="component" value="Unassembled WGS sequence"/>
</dbReference>
<sequence length="61" mass="6551">MALAELSLNRNYATIGGRYAIKTVRLKACLGTIKPKPFWILPVGRPGLGCASHSFGTASFQ</sequence>
<proteinExistence type="predicted"/>